<dbReference type="Proteomes" id="UP001139353">
    <property type="component" value="Unassembled WGS sequence"/>
</dbReference>
<evidence type="ECO:0000259" key="2">
    <source>
        <dbReference type="SMART" id="SM00062"/>
    </source>
</evidence>
<evidence type="ECO:0000313" key="3">
    <source>
        <dbReference type="EMBL" id="MCK9686168.1"/>
    </source>
</evidence>
<dbReference type="EMBL" id="JAJLJH010000002">
    <property type="protein sequence ID" value="MCK9686168.1"/>
    <property type="molecule type" value="Genomic_DNA"/>
</dbReference>
<keyword evidence="4" id="KW-1185">Reference proteome</keyword>
<reference evidence="3" key="1">
    <citation type="submission" date="2021-11" db="EMBL/GenBank/DDBJ databases">
        <title>BS-T2-15 a new species belonging to the Comamonadaceae family isolated from the soil of a French oak forest.</title>
        <authorList>
            <person name="Mieszkin S."/>
            <person name="Alain K."/>
        </authorList>
    </citation>
    <scope>NUCLEOTIDE SEQUENCE</scope>
    <source>
        <strain evidence="3">BS-T2-15</strain>
    </source>
</reference>
<dbReference type="SMART" id="SM00062">
    <property type="entry name" value="PBPb"/>
    <property type="match status" value="1"/>
</dbReference>
<proteinExistence type="predicted"/>
<name>A0A9X1YHF2_9BURK</name>
<comment type="caution">
    <text evidence="3">The sequence shown here is derived from an EMBL/GenBank/DDBJ whole genome shotgun (WGS) entry which is preliminary data.</text>
</comment>
<dbReference type="Pfam" id="PF00497">
    <property type="entry name" value="SBP_bac_3"/>
    <property type="match status" value="1"/>
</dbReference>
<sequence length="248" mass="25414">MNDAFDPATAALLAPTGRLRASINLGNPILANTDPATGRARGVSVDLAQALAERLGVPLETIEFPAAAKSVDAVTGGVADVGFFAIDPLRAAEIAFTDAYILIEGAYLVREDSPCRANEDVDRPGTSVVVGQGSAYDLFLTRELKAASFLRVAGAAEVVETLRRGGADVAGGIRQTLVEVAAATPGLRVLPGRFMVIRQAMGLARARGADAHAALHAFVEDAKASGFVADAMRRHAVAGASVAPAGAA</sequence>
<dbReference type="Gene3D" id="3.40.190.10">
    <property type="entry name" value="Periplasmic binding protein-like II"/>
    <property type="match status" value="2"/>
</dbReference>
<feature type="domain" description="Solute-binding protein family 3/N-terminal" evidence="2">
    <location>
        <begin position="18"/>
        <end position="239"/>
    </location>
</feature>
<dbReference type="PANTHER" id="PTHR35936">
    <property type="entry name" value="MEMBRANE-BOUND LYTIC MUREIN TRANSGLYCOSYLASE F"/>
    <property type="match status" value="1"/>
</dbReference>
<dbReference type="AlphaFoldDB" id="A0A9X1YHF2"/>
<gene>
    <name evidence="3" type="ORF">LPC04_10675</name>
</gene>
<evidence type="ECO:0000313" key="4">
    <source>
        <dbReference type="Proteomes" id="UP001139353"/>
    </source>
</evidence>
<accession>A0A9X1YHF2</accession>
<dbReference type="SUPFAM" id="SSF53850">
    <property type="entry name" value="Periplasmic binding protein-like II"/>
    <property type="match status" value="1"/>
</dbReference>
<dbReference type="PANTHER" id="PTHR35936:SF17">
    <property type="entry name" value="ARGININE-BINDING EXTRACELLULAR PROTEIN ARTP"/>
    <property type="match status" value="1"/>
</dbReference>
<dbReference type="InterPro" id="IPR001638">
    <property type="entry name" value="Solute-binding_3/MltF_N"/>
</dbReference>
<dbReference type="RefSeq" id="WP_275682199.1">
    <property type="nucleotide sequence ID" value="NZ_JAJLJH010000002.1"/>
</dbReference>
<organism evidence="3 4">
    <name type="scientific">Scleromatobacter humisilvae</name>
    <dbReference type="NCBI Taxonomy" id="2897159"/>
    <lineage>
        <taxon>Bacteria</taxon>
        <taxon>Pseudomonadati</taxon>
        <taxon>Pseudomonadota</taxon>
        <taxon>Betaproteobacteria</taxon>
        <taxon>Burkholderiales</taxon>
        <taxon>Sphaerotilaceae</taxon>
        <taxon>Scleromatobacter</taxon>
    </lineage>
</organism>
<evidence type="ECO:0000256" key="1">
    <source>
        <dbReference type="ARBA" id="ARBA00022729"/>
    </source>
</evidence>
<keyword evidence="1" id="KW-0732">Signal</keyword>
<protein>
    <submittedName>
        <fullName evidence="3">Transporter substrate-binding domain-containing protein</fullName>
    </submittedName>
</protein>